<keyword evidence="5" id="KW-0839">Vasoconstrictor</keyword>
<dbReference type="GO" id="GO:0005179">
    <property type="term" value="F:hormone activity"/>
    <property type="evidence" value="ECO:0007669"/>
    <property type="project" value="TreeGrafter"/>
</dbReference>
<name>A0AAV1HDJ5_XYRNO</name>
<evidence type="ECO:0000256" key="3">
    <source>
        <dbReference type="ARBA" id="ARBA00022525"/>
    </source>
</evidence>
<dbReference type="InterPro" id="IPR020475">
    <property type="entry name" value="Endothelin"/>
</dbReference>
<evidence type="ECO:0000256" key="5">
    <source>
        <dbReference type="ARBA" id="ARBA00023322"/>
    </source>
</evidence>
<reference evidence="10" key="1">
    <citation type="submission" date="2023-08" db="EMBL/GenBank/DDBJ databases">
        <authorList>
            <person name="Alioto T."/>
            <person name="Alioto T."/>
            <person name="Gomez Garrido J."/>
        </authorList>
    </citation>
    <scope>NUCLEOTIDE SEQUENCE</scope>
</reference>
<dbReference type="GO" id="GO:0006874">
    <property type="term" value="P:intracellular calcium ion homeostasis"/>
    <property type="evidence" value="ECO:0007669"/>
    <property type="project" value="TreeGrafter"/>
</dbReference>
<protein>
    <recommendedName>
        <fullName evidence="6">Endothelin-1</fullName>
    </recommendedName>
</protein>
<dbReference type="InterPro" id="IPR019764">
    <property type="entry name" value="Endothelin_toxin_CS"/>
</dbReference>
<feature type="signal peptide" evidence="8">
    <location>
        <begin position="1"/>
        <end position="23"/>
    </location>
</feature>
<proteinExistence type="inferred from homology"/>
<dbReference type="Proteomes" id="UP001178508">
    <property type="component" value="Chromosome 21"/>
</dbReference>
<dbReference type="GO" id="GO:0031708">
    <property type="term" value="F:endothelin B receptor binding"/>
    <property type="evidence" value="ECO:0007669"/>
    <property type="project" value="TreeGrafter"/>
</dbReference>
<evidence type="ECO:0000256" key="6">
    <source>
        <dbReference type="ARBA" id="ARBA00040197"/>
    </source>
</evidence>
<accession>A0AAV1HDJ5</accession>
<evidence type="ECO:0000259" key="9">
    <source>
        <dbReference type="SMART" id="SM00272"/>
    </source>
</evidence>
<dbReference type="EMBL" id="OY660884">
    <property type="protein sequence ID" value="CAJ1083131.1"/>
    <property type="molecule type" value="Genomic_DNA"/>
</dbReference>
<evidence type="ECO:0000256" key="8">
    <source>
        <dbReference type="SAM" id="SignalP"/>
    </source>
</evidence>
<dbReference type="GO" id="GO:0003100">
    <property type="term" value="P:regulation of systemic arterial blood pressure by endothelin"/>
    <property type="evidence" value="ECO:0007669"/>
    <property type="project" value="TreeGrafter"/>
</dbReference>
<evidence type="ECO:0000256" key="2">
    <source>
        <dbReference type="ARBA" id="ARBA00010959"/>
    </source>
</evidence>
<keyword evidence="3" id="KW-0964">Secreted</keyword>
<comment type="similarity">
    <text evidence="2">Belongs to the endothelin/sarafotoxin family.</text>
</comment>
<gene>
    <name evidence="10" type="ORF">XNOV1_A031573</name>
</gene>
<dbReference type="PRINTS" id="PR00365">
    <property type="entry name" value="ENDOTHELIN"/>
</dbReference>
<evidence type="ECO:0000256" key="1">
    <source>
        <dbReference type="ARBA" id="ARBA00004613"/>
    </source>
</evidence>
<dbReference type="GO" id="GO:0014826">
    <property type="term" value="P:vein smooth muscle contraction"/>
    <property type="evidence" value="ECO:0007669"/>
    <property type="project" value="TreeGrafter"/>
</dbReference>
<dbReference type="SMART" id="SM00272">
    <property type="entry name" value="END"/>
    <property type="match status" value="2"/>
</dbReference>
<keyword evidence="4" id="KW-0838">Vasoactive</keyword>
<dbReference type="GO" id="GO:0005615">
    <property type="term" value="C:extracellular space"/>
    <property type="evidence" value="ECO:0007669"/>
    <property type="project" value="TreeGrafter"/>
</dbReference>
<keyword evidence="11" id="KW-1185">Reference proteome</keyword>
<evidence type="ECO:0000256" key="7">
    <source>
        <dbReference type="ARBA" id="ARBA00046081"/>
    </source>
</evidence>
<organism evidence="10 11">
    <name type="scientific">Xyrichtys novacula</name>
    <name type="common">Pearly razorfish</name>
    <name type="synonym">Hemipteronotus novacula</name>
    <dbReference type="NCBI Taxonomy" id="13765"/>
    <lineage>
        <taxon>Eukaryota</taxon>
        <taxon>Metazoa</taxon>
        <taxon>Chordata</taxon>
        <taxon>Craniata</taxon>
        <taxon>Vertebrata</taxon>
        <taxon>Euteleostomi</taxon>
        <taxon>Actinopterygii</taxon>
        <taxon>Neopterygii</taxon>
        <taxon>Teleostei</taxon>
        <taxon>Neoteleostei</taxon>
        <taxon>Acanthomorphata</taxon>
        <taxon>Eupercaria</taxon>
        <taxon>Labriformes</taxon>
        <taxon>Labridae</taxon>
        <taxon>Xyrichtys</taxon>
    </lineage>
</organism>
<feature type="chain" id="PRO_5043595048" description="Endothelin-1" evidence="8">
    <location>
        <begin position="24"/>
        <end position="197"/>
    </location>
</feature>
<sequence>MDMHVFISVLSVMYSWFLCTVLSAPTGETPTDSTTTQGRHVRTKRCSCATFLDKECVYFCHLDIIWVNTPERVVSYGLGSAPRTKRAFADSMATTSKPRCKCVRANDPTCSDFCQTEKQPRYGTQPGTVIRSAEGDGCAETQCKHKLAADTSGIRSIKSSSKKLVSPAAIRDALKIRLRVRRQNHRMRTQWGVSGAS</sequence>
<feature type="domain" description="Endothelin-like toxin" evidence="9">
    <location>
        <begin position="45"/>
        <end position="66"/>
    </location>
</feature>
<comment type="subcellular location">
    <subcellularLocation>
        <location evidence="1">Secreted</location>
    </subcellularLocation>
</comment>
<dbReference type="GO" id="GO:0031707">
    <property type="term" value="F:endothelin A receptor binding"/>
    <property type="evidence" value="ECO:0007669"/>
    <property type="project" value="TreeGrafter"/>
</dbReference>
<evidence type="ECO:0000313" key="10">
    <source>
        <dbReference type="EMBL" id="CAJ1083131.1"/>
    </source>
</evidence>
<evidence type="ECO:0000313" key="11">
    <source>
        <dbReference type="Proteomes" id="UP001178508"/>
    </source>
</evidence>
<dbReference type="PANTHER" id="PTHR13874:SF10">
    <property type="entry name" value="ENDOTHELIN-1"/>
    <property type="match status" value="1"/>
</dbReference>
<keyword evidence="8" id="KW-0732">Signal</keyword>
<evidence type="ECO:0000256" key="4">
    <source>
        <dbReference type="ARBA" id="ARBA00022858"/>
    </source>
</evidence>
<dbReference type="AlphaFoldDB" id="A0AAV1HDJ5"/>
<dbReference type="InterPro" id="IPR001928">
    <property type="entry name" value="Endothln-like_toxin"/>
</dbReference>
<dbReference type="Pfam" id="PF00322">
    <property type="entry name" value="Endothelin"/>
    <property type="match status" value="1"/>
</dbReference>
<feature type="domain" description="Endothelin-like toxin" evidence="9">
    <location>
        <begin position="99"/>
        <end position="120"/>
    </location>
</feature>
<dbReference type="GO" id="GO:0019229">
    <property type="term" value="P:regulation of vasoconstriction"/>
    <property type="evidence" value="ECO:0007669"/>
    <property type="project" value="InterPro"/>
</dbReference>
<dbReference type="PROSITE" id="PS00270">
    <property type="entry name" value="ENDOTHELIN"/>
    <property type="match status" value="2"/>
</dbReference>
<dbReference type="PANTHER" id="PTHR13874">
    <property type="entry name" value="ENDOTHELIN"/>
    <property type="match status" value="1"/>
</dbReference>
<comment type="function">
    <text evidence="7">Endothelins are endothelium-derived vasoconstrictor peptides. Probable ligand for G-protein coupled receptors EDNRA and EDNRB which activates PTK2B, BCAR1, BCAR3 and, GTPases RAP1 and RHOA cascade in glomerular mesangial cells. Also binds the DEAR/FBXW7-AS1 receptor. Promotes mesenteric arterial wall remodeling via activation of ROCK signaling and subsequent colocalization of NFATC3 with F-actin filaments. NFATC3 then translocates to the nucleus where it subsequently promotes the transcription of the smooth muscle hypertrophy and differentiation marker ACTA2.</text>
</comment>